<dbReference type="EMBL" id="JBBPBK010000013">
    <property type="protein sequence ID" value="KAK9271626.1"/>
    <property type="molecule type" value="Genomic_DNA"/>
</dbReference>
<dbReference type="PANTHER" id="PTHR23189">
    <property type="entry name" value="RNA RECOGNITION MOTIF-CONTAINING"/>
    <property type="match status" value="1"/>
</dbReference>
<feature type="compositionally biased region" description="Low complexity" evidence="3">
    <location>
        <begin position="382"/>
        <end position="391"/>
    </location>
</feature>
<evidence type="ECO:0000313" key="6">
    <source>
        <dbReference type="Proteomes" id="UP001415857"/>
    </source>
</evidence>
<dbReference type="Proteomes" id="UP001415857">
    <property type="component" value="Unassembled WGS sequence"/>
</dbReference>
<gene>
    <name evidence="5" type="ORF">L1049_001989</name>
</gene>
<dbReference type="PROSITE" id="PS50102">
    <property type="entry name" value="RRM"/>
    <property type="match status" value="2"/>
</dbReference>
<keyword evidence="1 2" id="KW-0694">RNA-binding</keyword>
<feature type="compositionally biased region" description="Polar residues" evidence="3">
    <location>
        <begin position="336"/>
        <end position="345"/>
    </location>
</feature>
<keyword evidence="6" id="KW-1185">Reference proteome</keyword>
<protein>
    <recommendedName>
        <fullName evidence="4">RRM domain-containing protein</fullName>
    </recommendedName>
</protein>
<dbReference type="InterPro" id="IPR035979">
    <property type="entry name" value="RBD_domain_sf"/>
</dbReference>
<dbReference type="SUPFAM" id="SSF54928">
    <property type="entry name" value="RNA-binding domain, RBD"/>
    <property type="match status" value="2"/>
</dbReference>
<dbReference type="AlphaFoldDB" id="A0AAP0NGB4"/>
<evidence type="ECO:0000259" key="4">
    <source>
        <dbReference type="PROSITE" id="PS50102"/>
    </source>
</evidence>
<reference evidence="5 6" key="1">
    <citation type="journal article" date="2024" name="Plant J.">
        <title>Genome sequences and population genomics reveal climatic adaptation and genomic divergence between two closely related sweetgum species.</title>
        <authorList>
            <person name="Xu W.Q."/>
            <person name="Ren C.Q."/>
            <person name="Zhang X.Y."/>
            <person name="Comes H.P."/>
            <person name="Liu X.H."/>
            <person name="Li Y.G."/>
            <person name="Kettle C.J."/>
            <person name="Jalonen R."/>
            <person name="Gaisberger H."/>
            <person name="Ma Y.Z."/>
            <person name="Qiu Y.X."/>
        </authorList>
    </citation>
    <scope>NUCLEOTIDE SEQUENCE [LARGE SCALE GENOMIC DNA]</scope>
    <source>
        <strain evidence="5">Hangzhou</strain>
    </source>
</reference>
<evidence type="ECO:0000256" key="2">
    <source>
        <dbReference type="PROSITE-ProRule" id="PRU00176"/>
    </source>
</evidence>
<accession>A0AAP0NGB4</accession>
<dbReference type="InterPro" id="IPR000504">
    <property type="entry name" value="RRM_dom"/>
</dbReference>
<proteinExistence type="predicted"/>
<feature type="region of interest" description="Disordered" evidence="3">
    <location>
        <begin position="575"/>
        <end position="594"/>
    </location>
</feature>
<dbReference type="InterPro" id="IPR034458">
    <property type="entry name" value="EAR1-like_RRM3"/>
</dbReference>
<name>A0AAP0NGB4_LIQFO</name>
<dbReference type="GO" id="GO:0003723">
    <property type="term" value="F:RNA binding"/>
    <property type="evidence" value="ECO:0007669"/>
    <property type="project" value="UniProtKB-UniRule"/>
</dbReference>
<organism evidence="5 6">
    <name type="scientific">Liquidambar formosana</name>
    <name type="common">Formosan gum</name>
    <dbReference type="NCBI Taxonomy" id="63359"/>
    <lineage>
        <taxon>Eukaryota</taxon>
        <taxon>Viridiplantae</taxon>
        <taxon>Streptophyta</taxon>
        <taxon>Embryophyta</taxon>
        <taxon>Tracheophyta</taxon>
        <taxon>Spermatophyta</taxon>
        <taxon>Magnoliopsida</taxon>
        <taxon>eudicotyledons</taxon>
        <taxon>Gunneridae</taxon>
        <taxon>Pentapetalae</taxon>
        <taxon>Saxifragales</taxon>
        <taxon>Altingiaceae</taxon>
        <taxon>Liquidambar</taxon>
    </lineage>
</organism>
<dbReference type="CDD" id="cd12530">
    <property type="entry name" value="RRM3_EAR1_like"/>
    <property type="match status" value="1"/>
</dbReference>
<dbReference type="Pfam" id="PF00076">
    <property type="entry name" value="RRM_1"/>
    <property type="match status" value="1"/>
</dbReference>
<dbReference type="InterPro" id="IPR012677">
    <property type="entry name" value="Nucleotide-bd_a/b_plait_sf"/>
</dbReference>
<feature type="domain" description="RRM" evidence="4">
    <location>
        <begin position="84"/>
        <end position="158"/>
    </location>
</feature>
<dbReference type="SMART" id="SM00360">
    <property type="entry name" value="RRM"/>
    <property type="match status" value="2"/>
</dbReference>
<dbReference type="InterPro" id="IPR007201">
    <property type="entry name" value="Mei2-like_Rrm_C"/>
</dbReference>
<dbReference type="Pfam" id="PF04059">
    <property type="entry name" value="RRM_2"/>
    <property type="match status" value="1"/>
</dbReference>
<evidence type="ECO:0000313" key="5">
    <source>
        <dbReference type="EMBL" id="KAK9271626.1"/>
    </source>
</evidence>
<feature type="domain" description="RRM" evidence="4">
    <location>
        <begin position="207"/>
        <end position="280"/>
    </location>
</feature>
<feature type="region of interest" description="Disordered" evidence="3">
    <location>
        <begin position="381"/>
        <end position="401"/>
    </location>
</feature>
<feature type="region of interest" description="Disordered" evidence="3">
    <location>
        <begin position="321"/>
        <end position="366"/>
    </location>
</feature>
<comment type="caution">
    <text evidence="5">The sequence shown here is derived from an EMBL/GenBank/DDBJ whole genome shotgun (WGS) entry which is preliminary data.</text>
</comment>
<dbReference type="Gene3D" id="3.30.70.330">
    <property type="match status" value="2"/>
</dbReference>
<evidence type="ECO:0000256" key="1">
    <source>
        <dbReference type="ARBA" id="ARBA00022884"/>
    </source>
</evidence>
<sequence>MIEGGGVKYEKHLDPQAQEFWPRNPLPHNQICLLQPHLYYSYPYPFLCSPTGMLVTAPVSLAAAQPLLPPPPPPPPPPLAAPTRSLLLSSVPVDVSESTVKKDMEVFGEVRAVQMERLHEGIVTVHFYDLRHAEEAMVEIQGQHMQQQSRLRRYYDAALYPHLGFDGHSLGSPVVPQPARGLVAGRAVWAQFTLPKKIAGPDGHNQGTIIIFDLDLEVYASKLKEIFENFGPVKELTEMPLKQRQWSVEFFDIRDAARAHKELDGKEIYGKKVVIEFSHPSGRGTRKGVKALTMKASKVHAINSRKIYYPRYDMCSPPIPPQGTGGLLHSKDSSYRESNGGSNYGTKLPSGYGGKDCTRTPAKSSNKLYNKSQNYKLAKMEQQQQVVQPRGRPGKGEQKNSDANFFINEDAIEKSNFRDTRTTVMIKNIPNKYSLKLFLNMLDNHCIHCNGQIAGNDQPLSSYDFVYLPIDFNNKCNVGYGFVNLTSPQATWRLYKALHSRQWEVFNSRKICEVTYARLQGLEALKQHFKNSKFACEKDDYLPVMFSPPRDGKQLTEPVPIVGNTLQSALNKMRIEKGDENGNSDEDSCSSNGR</sequence>
<dbReference type="FunFam" id="3.30.70.330:FF:001402">
    <property type="entry name" value="Terminal EAR1-like 1"/>
    <property type="match status" value="1"/>
</dbReference>
<evidence type="ECO:0000256" key="3">
    <source>
        <dbReference type="SAM" id="MobiDB-lite"/>
    </source>
</evidence>